<feature type="domain" description="Ig-like" evidence="2">
    <location>
        <begin position="40"/>
        <end position="82"/>
    </location>
</feature>
<organism evidence="3 4">
    <name type="scientific">Mytilus edulis</name>
    <name type="common">Blue mussel</name>
    <dbReference type="NCBI Taxonomy" id="6550"/>
    <lineage>
        <taxon>Eukaryota</taxon>
        <taxon>Metazoa</taxon>
        <taxon>Spiralia</taxon>
        <taxon>Lophotrochozoa</taxon>
        <taxon>Mollusca</taxon>
        <taxon>Bivalvia</taxon>
        <taxon>Autobranchia</taxon>
        <taxon>Pteriomorphia</taxon>
        <taxon>Mytilida</taxon>
        <taxon>Mytiloidea</taxon>
        <taxon>Mytilidae</taxon>
        <taxon>Mytilinae</taxon>
        <taxon>Mytilus</taxon>
    </lineage>
</organism>
<dbReference type="EMBL" id="CAJPWZ010000554">
    <property type="protein sequence ID" value="CAG2196315.1"/>
    <property type="molecule type" value="Genomic_DNA"/>
</dbReference>
<feature type="region of interest" description="Disordered" evidence="1">
    <location>
        <begin position="142"/>
        <end position="161"/>
    </location>
</feature>
<dbReference type="InterPro" id="IPR007110">
    <property type="entry name" value="Ig-like_dom"/>
</dbReference>
<accession>A0A8S3QIZ0</accession>
<feature type="compositionally biased region" description="Acidic residues" evidence="1">
    <location>
        <begin position="152"/>
        <end position="161"/>
    </location>
</feature>
<name>A0A8S3QIZ0_MYTED</name>
<keyword evidence="4" id="KW-1185">Reference proteome</keyword>
<evidence type="ECO:0000256" key="1">
    <source>
        <dbReference type="SAM" id="MobiDB-lite"/>
    </source>
</evidence>
<dbReference type="SUPFAM" id="SSF48726">
    <property type="entry name" value="Immunoglobulin"/>
    <property type="match status" value="1"/>
</dbReference>
<dbReference type="InterPro" id="IPR036179">
    <property type="entry name" value="Ig-like_dom_sf"/>
</dbReference>
<dbReference type="OrthoDB" id="10028801at2759"/>
<protein>
    <recommendedName>
        <fullName evidence="2">Ig-like domain-containing protein</fullName>
    </recommendedName>
</protein>
<dbReference type="PROSITE" id="PS50835">
    <property type="entry name" value="IG_LIKE"/>
    <property type="match status" value="1"/>
</dbReference>
<proteinExistence type="predicted"/>
<dbReference type="AlphaFoldDB" id="A0A8S3QIZ0"/>
<evidence type="ECO:0000313" key="3">
    <source>
        <dbReference type="EMBL" id="CAG2196315.1"/>
    </source>
</evidence>
<reference evidence="3" key="1">
    <citation type="submission" date="2021-03" db="EMBL/GenBank/DDBJ databases">
        <authorList>
            <person name="Bekaert M."/>
        </authorList>
    </citation>
    <scope>NUCLEOTIDE SEQUENCE</scope>
</reference>
<evidence type="ECO:0000259" key="2">
    <source>
        <dbReference type="PROSITE" id="PS50835"/>
    </source>
</evidence>
<sequence>MLYSDDAIRAWAHQYDVGRIFSRQNNGYDATVSKSYSGNPSDLVIVNAKDNNITAVQGTEHNLECRVTSGKPCGNITWSTEGAIVAKAEPNLILMDTLDDFNLYQVVVKNKVGPSHHTIELVSAESDNSILSMINSDIDVVPEEHTSTSSDNDSDSSEYLDDGYEKPYTTLVVAEDSHVYLTTKQKSDHANVLIPFQNVACGHAC</sequence>
<dbReference type="Gene3D" id="2.60.40.10">
    <property type="entry name" value="Immunoglobulins"/>
    <property type="match status" value="1"/>
</dbReference>
<dbReference type="Proteomes" id="UP000683360">
    <property type="component" value="Unassembled WGS sequence"/>
</dbReference>
<gene>
    <name evidence="3" type="ORF">MEDL_11205</name>
</gene>
<dbReference type="InterPro" id="IPR013783">
    <property type="entry name" value="Ig-like_fold"/>
</dbReference>
<evidence type="ECO:0000313" key="4">
    <source>
        <dbReference type="Proteomes" id="UP000683360"/>
    </source>
</evidence>
<comment type="caution">
    <text evidence="3">The sequence shown here is derived from an EMBL/GenBank/DDBJ whole genome shotgun (WGS) entry which is preliminary data.</text>
</comment>